<dbReference type="GO" id="GO:0140359">
    <property type="term" value="F:ABC-type transporter activity"/>
    <property type="evidence" value="ECO:0007669"/>
    <property type="project" value="InterPro"/>
</dbReference>
<sequence length="346" mass="38490">MAWSIRPLTHLVVARLKEFYREPEAVFWVYGFPILMTVALGVAFREQPEQTFRVEVIGPQAEVARTALEADKRFVLGDNEEAAAKERLRTGRTDLVVTASGTKQFDYLLVPTRPESQLARNEVDLVLQTASGRIDAAEVSSTELDAPGGRYIDFLVPGLLGMGLMGGGLWGLGFVVVDMRLRKLLKRFLATPMRKTDFLASLMISRLIFMVPEVLLLLVFAWLVFGVQIAGNPLTVVFFILLGAVSFAGLGLLIACRAKTLETVSGLMNLVMLPMWVLSGIFFSRERFPEFLQPAIRLLPLTALNDALRGVMLEGTSLFSLAHETIVLVLWGVVSFVVALKYFRWH</sequence>
<feature type="transmembrane region" description="Helical" evidence="5">
    <location>
        <begin position="321"/>
        <end position="343"/>
    </location>
</feature>
<feature type="transmembrane region" description="Helical" evidence="5">
    <location>
        <begin position="154"/>
        <end position="177"/>
    </location>
</feature>
<proteinExistence type="predicted"/>
<feature type="transmembrane region" description="Helical" evidence="5">
    <location>
        <begin position="267"/>
        <end position="284"/>
    </location>
</feature>
<organism evidence="7 8">
    <name type="scientific">Bremerella alba</name>
    <dbReference type="NCBI Taxonomy" id="980252"/>
    <lineage>
        <taxon>Bacteria</taxon>
        <taxon>Pseudomonadati</taxon>
        <taxon>Planctomycetota</taxon>
        <taxon>Planctomycetia</taxon>
        <taxon>Pirellulales</taxon>
        <taxon>Pirellulaceae</taxon>
        <taxon>Bremerella</taxon>
    </lineage>
</organism>
<evidence type="ECO:0000313" key="7">
    <source>
        <dbReference type="EMBL" id="MBA2117507.1"/>
    </source>
</evidence>
<keyword evidence="8" id="KW-1185">Reference proteome</keyword>
<evidence type="ECO:0000256" key="3">
    <source>
        <dbReference type="ARBA" id="ARBA00022989"/>
    </source>
</evidence>
<dbReference type="AlphaFoldDB" id="A0A7V8V9N3"/>
<dbReference type="InterPro" id="IPR047817">
    <property type="entry name" value="ABC2_TM_bact-type"/>
</dbReference>
<dbReference type="PANTHER" id="PTHR43027">
    <property type="entry name" value="DOXORUBICIN RESISTANCE ABC TRANSPORTER PERMEASE PROTEIN DRRC-RELATED"/>
    <property type="match status" value="1"/>
</dbReference>
<dbReference type="GO" id="GO:0016020">
    <property type="term" value="C:membrane"/>
    <property type="evidence" value="ECO:0007669"/>
    <property type="project" value="UniProtKB-SubCell"/>
</dbReference>
<dbReference type="InterPro" id="IPR013525">
    <property type="entry name" value="ABC2_TM"/>
</dbReference>
<dbReference type="RefSeq" id="WP_207398882.1">
    <property type="nucleotide sequence ID" value="NZ_JABRWO010000015.1"/>
</dbReference>
<evidence type="ECO:0000256" key="5">
    <source>
        <dbReference type="SAM" id="Phobius"/>
    </source>
</evidence>
<dbReference type="InterPro" id="IPR052902">
    <property type="entry name" value="ABC-2_transporter"/>
</dbReference>
<keyword evidence="3 5" id="KW-1133">Transmembrane helix</keyword>
<evidence type="ECO:0000256" key="2">
    <source>
        <dbReference type="ARBA" id="ARBA00022692"/>
    </source>
</evidence>
<gene>
    <name evidence="7" type="ORF">HOV93_47060</name>
</gene>
<comment type="subcellular location">
    <subcellularLocation>
        <location evidence="1">Membrane</location>
        <topology evidence="1">Multi-pass membrane protein</topology>
    </subcellularLocation>
</comment>
<dbReference type="Proteomes" id="UP000551616">
    <property type="component" value="Unassembled WGS sequence"/>
</dbReference>
<keyword evidence="4 5" id="KW-0472">Membrane</keyword>
<feature type="transmembrane region" description="Helical" evidence="5">
    <location>
        <begin position="236"/>
        <end position="255"/>
    </location>
</feature>
<evidence type="ECO:0000256" key="1">
    <source>
        <dbReference type="ARBA" id="ARBA00004141"/>
    </source>
</evidence>
<evidence type="ECO:0000259" key="6">
    <source>
        <dbReference type="PROSITE" id="PS51012"/>
    </source>
</evidence>
<protein>
    <recommendedName>
        <fullName evidence="6">ABC transmembrane type-2 domain-containing protein</fullName>
    </recommendedName>
</protein>
<feature type="transmembrane region" description="Helical" evidence="5">
    <location>
        <begin position="198"/>
        <end position="224"/>
    </location>
</feature>
<dbReference type="EMBL" id="JABRWO010000015">
    <property type="protein sequence ID" value="MBA2117507.1"/>
    <property type="molecule type" value="Genomic_DNA"/>
</dbReference>
<comment type="caution">
    <text evidence="7">The sequence shown here is derived from an EMBL/GenBank/DDBJ whole genome shotgun (WGS) entry which is preliminary data.</text>
</comment>
<keyword evidence="2 5" id="KW-0812">Transmembrane</keyword>
<feature type="domain" description="ABC transmembrane type-2" evidence="6">
    <location>
        <begin position="116"/>
        <end position="346"/>
    </location>
</feature>
<name>A0A7V8V9N3_9BACT</name>
<dbReference type="PANTHER" id="PTHR43027:SF2">
    <property type="entry name" value="TRANSPORT PERMEASE PROTEIN"/>
    <property type="match status" value="1"/>
</dbReference>
<accession>A0A7V8V9N3</accession>
<dbReference type="Pfam" id="PF12698">
    <property type="entry name" value="ABC2_membrane_3"/>
    <property type="match status" value="1"/>
</dbReference>
<evidence type="ECO:0000256" key="4">
    <source>
        <dbReference type="ARBA" id="ARBA00023136"/>
    </source>
</evidence>
<reference evidence="7 8" key="1">
    <citation type="submission" date="2020-05" db="EMBL/GenBank/DDBJ databases">
        <title>Bremerella alba sp. nov., a novel planctomycete isolated from the surface of the macroalga Fucus spiralis.</title>
        <authorList>
            <person name="Godinho O."/>
            <person name="Botelho R."/>
            <person name="Albuquerque L."/>
            <person name="Wiegand S."/>
            <person name="Da Costa M.S."/>
            <person name="Lobo-Da-Cunha A."/>
            <person name="Jogler C."/>
            <person name="Lage O.M."/>
        </authorList>
    </citation>
    <scope>NUCLEOTIDE SEQUENCE [LARGE SCALE GENOMIC DNA]</scope>
    <source>
        <strain evidence="7 8">FF15</strain>
    </source>
</reference>
<feature type="transmembrane region" description="Helical" evidence="5">
    <location>
        <begin position="25"/>
        <end position="44"/>
    </location>
</feature>
<dbReference type="PROSITE" id="PS51012">
    <property type="entry name" value="ABC_TM2"/>
    <property type="match status" value="1"/>
</dbReference>
<evidence type="ECO:0000313" key="8">
    <source>
        <dbReference type="Proteomes" id="UP000551616"/>
    </source>
</evidence>